<feature type="compositionally biased region" description="Low complexity" evidence="2">
    <location>
        <begin position="235"/>
        <end position="244"/>
    </location>
</feature>
<comment type="caution">
    <text evidence="3">The sequence shown here is derived from an EMBL/GenBank/DDBJ whole genome shotgun (WGS) entry which is preliminary data.</text>
</comment>
<feature type="region of interest" description="Disordered" evidence="2">
    <location>
        <begin position="224"/>
        <end position="248"/>
    </location>
</feature>
<evidence type="ECO:0000313" key="3">
    <source>
        <dbReference type="EMBL" id="CAG9319338.1"/>
    </source>
</evidence>
<gene>
    <name evidence="3" type="ORF">BSTOLATCC_MIC23546</name>
</gene>
<dbReference type="InterPro" id="IPR036249">
    <property type="entry name" value="Thioredoxin-like_sf"/>
</dbReference>
<evidence type="ECO:0000256" key="1">
    <source>
        <dbReference type="ARBA" id="ARBA00023284"/>
    </source>
</evidence>
<dbReference type="EMBL" id="CAJZBQ010000022">
    <property type="protein sequence ID" value="CAG9319338.1"/>
    <property type="molecule type" value="Genomic_DNA"/>
</dbReference>
<sequence length="344" mass="39328">MDTDVVIIEHCINCRLHKWCTSHEEDKYLELSNMISTHLSINLNLITVVNQIPEGLVHPLLWKGSAHQGVKKDGTIPEFPRIGSFEIYYKGFCVFSKLGTGLWPNRKAVSDAILDVKNGRYKCGFSLSSLYYSPSFKTLAEVDSYGNFYTPYKKNQNSEYKTPFDLIDEEWKNDKKYQSIEDDKSFSYSYSETSDRKTNTTTSEFAIRDFDNIHENNQRKLEVNEELSDEANTESMPSSRSSSSPEPPCDLLASYDISIKIGKASTKSIPYKNTGDKLLSLSLSSTDTEVMQVIKPATKIKAREQGNIKLKFYQTSPVQKKIVYLLVTVDDAIYECFRFKLNYL</sequence>
<keyword evidence="1" id="KW-0676">Redox-active center</keyword>
<name>A0AAU9J0E4_9CILI</name>
<evidence type="ECO:0000313" key="4">
    <source>
        <dbReference type="Proteomes" id="UP001162131"/>
    </source>
</evidence>
<protein>
    <submittedName>
        <fullName evidence="3">Uncharacterized protein</fullName>
    </submittedName>
</protein>
<dbReference type="InterPro" id="IPR011893">
    <property type="entry name" value="Selenoprotein_Rdx-typ"/>
</dbReference>
<proteinExistence type="predicted"/>
<organism evidence="3 4">
    <name type="scientific">Blepharisma stoltei</name>
    <dbReference type="NCBI Taxonomy" id="1481888"/>
    <lineage>
        <taxon>Eukaryota</taxon>
        <taxon>Sar</taxon>
        <taxon>Alveolata</taxon>
        <taxon>Ciliophora</taxon>
        <taxon>Postciliodesmatophora</taxon>
        <taxon>Heterotrichea</taxon>
        <taxon>Heterotrichida</taxon>
        <taxon>Blepharismidae</taxon>
        <taxon>Blepharisma</taxon>
    </lineage>
</organism>
<reference evidence="3" key="1">
    <citation type="submission" date="2021-09" db="EMBL/GenBank/DDBJ databases">
        <authorList>
            <consortium name="AG Swart"/>
            <person name="Singh M."/>
            <person name="Singh A."/>
            <person name="Seah K."/>
            <person name="Emmerich C."/>
        </authorList>
    </citation>
    <scope>NUCLEOTIDE SEQUENCE</scope>
    <source>
        <strain evidence="3">ATCC30299</strain>
    </source>
</reference>
<accession>A0AAU9J0E4</accession>
<keyword evidence="4" id="KW-1185">Reference proteome</keyword>
<evidence type="ECO:0000256" key="2">
    <source>
        <dbReference type="SAM" id="MobiDB-lite"/>
    </source>
</evidence>
<dbReference type="Gene3D" id="3.40.30.10">
    <property type="entry name" value="Glutaredoxin"/>
    <property type="match status" value="1"/>
</dbReference>
<dbReference type="Proteomes" id="UP001162131">
    <property type="component" value="Unassembled WGS sequence"/>
</dbReference>
<dbReference type="SUPFAM" id="SSF52833">
    <property type="entry name" value="Thioredoxin-like"/>
    <property type="match status" value="1"/>
</dbReference>
<dbReference type="AlphaFoldDB" id="A0AAU9J0E4"/>
<dbReference type="Pfam" id="PF10262">
    <property type="entry name" value="Rdx"/>
    <property type="match status" value="1"/>
</dbReference>